<organism evidence="13 14">
    <name type="scientific">Terriglobus roseus (strain DSM 18391 / NRRL B-41598 / KBS 63)</name>
    <dbReference type="NCBI Taxonomy" id="926566"/>
    <lineage>
        <taxon>Bacteria</taxon>
        <taxon>Pseudomonadati</taxon>
        <taxon>Acidobacteriota</taxon>
        <taxon>Terriglobia</taxon>
        <taxon>Terriglobales</taxon>
        <taxon>Acidobacteriaceae</taxon>
        <taxon>Terriglobus</taxon>
    </lineage>
</organism>
<dbReference type="Gene3D" id="1.10.287.130">
    <property type="match status" value="1"/>
</dbReference>
<proteinExistence type="predicted"/>
<dbReference type="Gene3D" id="3.30.565.10">
    <property type="entry name" value="Histidine kinase-like ATPase, C-terminal domain"/>
    <property type="match status" value="1"/>
</dbReference>
<reference evidence="13 14" key="1">
    <citation type="submission" date="2012-06" db="EMBL/GenBank/DDBJ databases">
        <title>Complete genome of Terriglobus roseus DSM 18391.</title>
        <authorList>
            <consortium name="US DOE Joint Genome Institute (JGI-PGF)"/>
            <person name="Lucas S."/>
            <person name="Copeland A."/>
            <person name="Lapidus A."/>
            <person name="Glavina del Rio T."/>
            <person name="Dalin E."/>
            <person name="Tice H."/>
            <person name="Bruce D."/>
            <person name="Goodwin L."/>
            <person name="Pitluck S."/>
            <person name="Peters L."/>
            <person name="Mikhailova N."/>
            <person name="Munk A.C.C."/>
            <person name="Kyrpides N."/>
            <person name="Mavromatis K."/>
            <person name="Ivanova N."/>
            <person name="Brettin T."/>
            <person name="Detter J.C."/>
            <person name="Han C."/>
            <person name="Larimer F."/>
            <person name="Land M."/>
            <person name="Hauser L."/>
            <person name="Markowitz V."/>
            <person name="Cheng J.-F."/>
            <person name="Hugenholtz P."/>
            <person name="Woyke T."/>
            <person name="Wu D."/>
            <person name="Brambilla E."/>
            <person name="Klenk H.-P."/>
            <person name="Eisen J.A."/>
        </authorList>
    </citation>
    <scope>NUCLEOTIDE SEQUENCE [LARGE SCALE GENOMIC DNA]</scope>
    <source>
        <strain evidence="14">DSM 18391 / NRRL B-41598 / KBS 63</strain>
    </source>
</reference>
<dbReference type="GO" id="GO:0000155">
    <property type="term" value="F:phosphorelay sensor kinase activity"/>
    <property type="evidence" value="ECO:0007669"/>
    <property type="project" value="InterPro"/>
</dbReference>
<dbReference type="Gene3D" id="6.10.340.10">
    <property type="match status" value="1"/>
</dbReference>
<sequence>MTDPSPGNGIRTRVLLQVSVALIILVTMACSLVVIGRSLRQRAAAQLHDDLQNSLQTFQDLQLRRRASLERENRLLAALPTLRALMTTHDARTVQEGAKDFRSLSGNDLFALVNPDGTIVAAEAQGIQNQEQLRRELGSIMTHPGKRYLVASGKLFEYSVEPVYFGSPESGTLLAYVIDGYLVDRRLMQEVGRGAGAEALFLADDHVAASTLPEDRLLTQDWSAAFPSRSSDGVVLIGGRRYLGATRDLPDGAGMPLRLIVLKSFDEAEEVEREIRRIVLLVSLLAVLGGSALMILLARTVTSPLERLAAAVRAFAGGDRRYQLPEGGPQELRYLSHVLAEMRYDIEKKNHALLESERLATIGRMASSVSHDLRHYLAAIYANSEFLASSSLTTEERAELFEEIRLAVDGTTDMLDSLLLFGSTGTAVRRADTSMQSVVHRAVALVRAHPDGETVNVHVEEYEGDATGEIDARQMERAIYNLLLNACQAAAEGDASPQVTVALSGELSSISVTVSDSGPGVPDAIRHSLFDPFVSKGKQKGTGLGLTLASSVAHEHGGSVELISSRAGETVFRITIERHNAGMASKLPDSSTMVSQ</sequence>
<dbReference type="PROSITE" id="PS50109">
    <property type="entry name" value="HIS_KIN"/>
    <property type="match status" value="1"/>
</dbReference>
<dbReference type="Pfam" id="PF00672">
    <property type="entry name" value="HAMP"/>
    <property type="match status" value="1"/>
</dbReference>
<dbReference type="HOGENOM" id="CLU_465241_0_0_0"/>
<dbReference type="InterPro" id="IPR036097">
    <property type="entry name" value="HisK_dim/P_sf"/>
</dbReference>
<dbReference type="Pfam" id="PF02518">
    <property type="entry name" value="HATPase_c"/>
    <property type="match status" value="1"/>
</dbReference>
<dbReference type="EMBL" id="CP003379">
    <property type="protein sequence ID" value="AFL87500.1"/>
    <property type="molecule type" value="Genomic_DNA"/>
</dbReference>
<keyword evidence="7" id="KW-0547">Nucleotide-binding</keyword>
<keyword evidence="9" id="KW-0067">ATP-binding</keyword>
<dbReference type="SMART" id="SM00304">
    <property type="entry name" value="HAMP"/>
    <property type="match status" value="1"/>
</dbReference>
<evidence type="ECO:0000256" key="2">
    <source>
        <dbReference type="ARBA" id="ARBA00004651"/>
    </source>
</evidence>
<evidence type="ECO:0000256" key="10">
    <source>
        <dbReference type="SAM" id="Phobius"/>
    </source>
</evidence>
<evidence type="ECO:0000256" key="3">
    <source>
        <dbReference type="ARBA" id="ARBA00012438"/>
    </source>
</evidence>
<evidence type="ECO:0000256" key="1">
    <source>
        <dbReference type="ARBA" id="ARBA00000085"/>
    </source>
</evidence>
<dbReference type="SUPFAM" id="SSF55874">
    <property type="entry name" value="ATPase domain of HSP90 chaperone/DNA topoisomerase II/histidine kinase"/>
    <property type="match status" value="1"/>
</dbReference>
<keyword evidence="5" id="KW-0597">Phosphoprotein</keyword>
<dbReference type="SMART" id="SM00387">
    <property type="entry name" value="HATPase_c"/>
    <property type="match status" value="1"/>
</dbReference>
<evidence type="ECO:0000313" key="13">
    <source>
        <dbReference type="EMBL" id="AFL87500.1"/>
    </source>
</evidence>
<keyword evidence="4" id="KW-1003">Cell membrane</keyword>
<evidence type="ECO:0000256" key="5">
    <source>
        <dbReference type="ARBA" id="ARBA00022553"/>
    </source>
</evidence>
<feature type="domain" description="Histidine kinase" evidence="11">
    <location>
        <begin position="368"/>
        <end position="580"/>
    </location>
</feature>
<dbReference type="eggNOG" id="COG4191">
    <property type="taxonomic scope" value="Bacteria"/>
</dbReference>
<feature type="domain" description="HAMP" evidence="12">
    <location>
        <begin position="299"/>
        <end position="351"/>
    </location>
</feature>
<accession>I3ZE32</accession>
<comment type="subcellular location">
    <subcellularLocation>
        <location evidence="2">Cell membrane</location>
        <topology evidence="2">Multi-pass membrane protein</topology>
    </subcellularLocation>
</comment>
<dbReference type="OrthoDB" id="102628at2"/>
<comment type="catalytic activity">
    <reaction evidence="1">
        <text>ATP + protein L-histidine = ADP + protein N-phospho-L-histidine.</text>
        <dbReference type="EC" id="2.7.13.3"/>
    </reaction>
</comment>
<dbReference type="Pfam" id="PF00512">
    <property type="entry name" value="HisKA"/>
    <property type="match status" value="1"/>
</dbReference>
<dbReference type="InterPro" id="IPR003594">
    <property type="entry name" value="HATPase_dom"/>
</dbReference>
<dbReference type="InterPro" id="IPR005467">
    <property type="entry name" value="His_kinase_dom"/>
</dbReference>
<dbReference type="STRING" id="926566.Terro_1190"/>
<dbReference type="GO" id="GO:0005524">
    <property type="term" value="F:ATP binding"/>
    <property type="evidence" value="ECO:0007669"/>
    <property type="project" value="UniProtKB-KW"/>
</dbReference>
<keyword evidence="10" id="KW-1133">Transmembrane helix</keyword>
<dbReference type="CDD" id="cd00082">
    <property type="entry name" value="HisKA"/>
    <property type="match status" value="1"/>
</dbReference>
<keyword evidence="10" id="KW-0812">Transmembrane</keyword>
<protein>
    <recommendedName>
        <fullName evidence="3">histidine kinase</fullName>
        <ecNumber evidence="3">2.7.13.3</ecNumber>
    </recommendedName>
</protein>
<evidence type="ECO:0000256" key="7">
    <source>
        <dbReference type="ARBA" id="ARBA00022741"/>
    </source>
</evidence>
<evidence type="ECO:0000313" key="14">
    <source>
        <dbReference type="Proteomes" id="UP000006056"/>
    </source>
</evidence>
<dbReference type="CDD" id="cd06225">
    <property type="entry name" value="HAMP"/>
    <property type="match status" value="1"/>
</dbReference>
<dbReference type="KEGG" id="trs:Terro_1190"/>
<keyword evidence="10" id="KW-0472">Membrane</keyword>
<evidence type="ECO:0000259" key="12">
    <source>
        <dbReference type="PROSITE" id="PS50885"/>
    </source>
</evidence>
<keyword evidence="14" id="KW-1185">Reference proteome</keyword>
<evidence type="ECO:0000259" key="11">
    <source>
        <dbReference type="PROSITE" id="PS50109"/>
    </source>
</evidence>
<evidence type="ECO:0000256" key="9">
    <source>
        <dbReference type="ARBA" id="ARBA00022840"/>
    </source>
</evidence>
<gene>
    <name evidence="13" type="ordered locus">Terro_1190</name>
</gene>
<dbReference type="GO" id="GO:0005886">
    <property type="term" value="C:plasma membrane"/>
    <property type="evidence" value="ECO:0007669"/>
    <property type="project" value="UniProtKB-SubCell"/>
</dbReference>
<dbReference type="InterPro" id="IPR050980">
    <property type="entry name" value="2C_sensor_his_kinase"/>
</dbReference>
<dbReference type="EC" id="2.7.13.3" evidence="3"/>
<dbReference type="PANTHER" id="PTHR44936:SF10">
    <property type="entry name" value="SENSOR PROTEIN RSTB"/>
    <property type="match status" value="1"/>
</dbReference>
<dbReference type="InterPro" id="IPR004358">
    <property type="entry name" value="Sig_transdc_His_kin-like_C"/>
</dbReference>
<evidence type="ECO:0000256" key="8">
    <source>
        <dbReference type="ARBA" id="ARBA00022777"/>
    </source>
</evidence>
<dbReference type="PROSITE" id="PS50885">
    <property type="entry name" value="HAMP"/>
    <property type="match status" value="1"/>
</dbReference>
<dbReference type="InterPro" id="IPR036890">
    <property type="entry name" value="HATPase_C_sf"/>
</dbReference>
<dbReference type="SUPFAM" id="SSF47384">
    <property type="entry name" value="Homodimeric domain of signal transducing histidine kinase"/>
    <property type="match status" value="1"/>
</dbReference>
<dbReference type="Proteomes" id="UP000006056">
    <property type="component" value="Chromosome"/>
</dbReference>
<dbReference type="RefSeq" id="WP_014785069.1">
    <property type="nucleotide sequence ID" value="NC_018014.1"/>
</dbReference>
<name>I3ZE32_TERRK</name>
<feature type="transmembrane region" description="Helical" evidence="10">
    <location>
        <begin position="14"/>
        <end position="35"/>
    </location>
</feature>
<evidence type="ECO:0000256" key="6">
    <source>
        <dbReference type="ARBA" id="ARBA00022679"/>
    </source>
</evidence>
<dbReference type="InterPro" id="IPR003660">
    <property type="entry name" value="HAMP_dom"/>
</dbReference>
<dbReference type="AlphaFoldDB" id="I3ZE32"/>
<dbReference type="PRINTS" id="PR00344">
    <property type="entry name" value="BCTRLSENSOR"/>
</dbReference>
<dbReference type="PANTHER" id="PTHR44936">
    <property type="entry name" value="SENSOR PROTEIN CREC"/>
    <property type="match status" value="1"/>
</dbReference>
<feature type="transmembrane region" description="Helical" evidence="10">
    <location>
        <begin position="278"/>
        <end position="298"/>
    </location>
</feature>
<keyword evidence="6" id="KW-0808">Transferase</keyword>
<keyword evidence="8 13" id="KW-0418">Kinase</keyword>
<dbReference type="InterPro" id="IPR003661">
    <property type="entry name" value="HisK_dim/P_dom"/>
</dbReference>
<evidence type="ECO:0000256" key="4">
    <source>
        <dbReference type="ARBA" id="ARBA00022475"/>
    </source>
</evidence>
<dbReference type="SMART" id="SM00388">
    <property type="entry name" value="HisKA"/>
    <property type="match status" value="1"/>
</dbReference>